<organism evidence="5 6">
    <name type="scientific">Ilex paraguariensis</name>
    <name type="common">yerba mate</name>
    <dbReference type="NCBI Taxonomy" id="185542"/>
    <lineage>
        <taxon>Eukaryota</taxon>
        <taxon>Viridiplantae</taxon>
        <taxon>Streptophyta</taxon>
        <taxon>Embryophyta</taxon>
        <taxon>Tracheophyta</taxon>
        <taxon>Spermatophyta</taxon>
        <taxon>Magnoliopsida</taxon>
        <taxon>eudicotyledons</taxon>
        <taxon>Gunneridae</taxon>
        <taxon>Pentapetalae</taxon>
        <taxon>asterids</taxon>
        <taxon>campanulids</taxon>
        <taxon>Aquifoliales</taxon>
        <taxon>Aquifoliaceae</taxon>
        <taxon>Ilex</taxon>
    </lineage>
</organism>
<dbReference type="InterPro" id="IPR023029">
    <property type="entry name" value="Ribosomal_uS15_arc_euk"/>
</dbReference>
<dbReference type="CDD" id="cd00353">
    <property type="entry name" value="Ribosomal_S15p_S13e"/>
    <property type="match status" value="1"/>
</dbReference>
<dbReference type="InterPro" id="IPR000589">
    <property type="entry name" value="Ribosomal_uS15"/>
</dbReference>
<sequence>MGVVVGYHNGDLKLEAASSSKQESLKQKSRVPSPLSFYCSLSVAAQRLRERTREREREAKGGAESLRATGGGGEGGKGISASTLPYKMAQDFFSGLLSFVTHGIAQVKNVTGSKILRILKAHGLAPKIPEDLYHLIKKAVVVRKHLQRSRKDKDSKFRLISSKIS</sequence>
<evidence type="ECO:0000256" key="1">
    <source>
        <dbReference type="ARBA" id="ARBA00008434"/>
    </source>
</evidence>
<evidence type="ECO:0000256" key="2">
    <source>
        <dbReference type="ARBA" id="ARBA00022980"/>
    </source>
</evidence>
<proteinExistence type="inferred from homology"/>
<dbReference type="EMBL" id="CAUOFW020005547">
    <property type="protein sequence ID" value="CAK9170665.1"/>
    <property type="molecule type" value="Genomic_DNA"/>
</dbReference>
<dbReference type="AlphaFoldDB" id="A0ABC8TST4"/>
<comment type="similarity">
    <text evidence="1">Belongs to the universal ribosomal protein uS15 family.</text>
</comment>
<dbReference type="InterPro" id="IPR009068">
    <property type="entry name" value="uS15_NS1_RNA-bd_sf"/>
</dbReference>
<dbReference type="SUPFAM" id="SSF47060">
    <property type="entry name" value="S15/NS1 RNA-binding domain"/>
    <property type="match status" value="1"/>
</dbReference>
<evidence type="ECO:0000256" key="3">
    <source>
        <dbReference type="ARBA" id="ARBA00023274"/>
    </source>
</evidence>
<dbReference type="Gene3D" id="1.10.287.10">
    <property type="entry name" value="S15/NS1, RNA-binding"/>
    <property type="match status" value="1"/>
</dbReference>
<accession>A0ABC8TST4</accession>
<dbReference type="PANTHER" id="PTHR11885">
    <property type="entry name" value="RIBOSOMAL PROTEIN S15P/S13E"/>
    <property type="match status" value="1"/>
</dbReference>
<feature type="region of interest" description="Disordered" evidence="4">
    <location>
        <begin position="49"/>
        <end position="77"/>
    </location>
</feature>
<name>A0ABC8TST4_9AQUA</name>
<evidence type="ECO:0000256" key="4">
    <source>
        <dbReference type="SAM" id="MobiDB-lite"/>
    </source>
</evidence>
<protein>
    <recommendedName>
        <fullName evidence="7">40S ribosomal protein S13</fullName>
    </recommendedName>
</protein>
<keyword evidence="3" id="KW-0687">Ribonucleoprotein</keyword>
<evidence type="ECO:0000313" key="6">
    <source>
        <dbReference type="Proteomes" id="UP001642360"/>
    </source>
</evidence>
<keyword evidence="2" id="KW-0689">Ribosomal protein</keyword>
<comment type="caution">
    <text evidence="5">The sequence shown here is derived from an EMBL/GenBank/DDBJ whole genome shotgun (WGS) entry which is preliminary data.</text>
</comment>
<dbReference type="GO" id="GO:0005840">
    <property type="term" value="C:ribosome"/>
    <property type="evidence" value="ECO:0007669"/>
    <property type="project" value="UniProtKB-KW"/>
</dbReference>
<dbReference type="Gene3D" id="4.10.860.130">
    <property type="match status" value="1"/>
</dbReference>
<keyword evidence="6" id="KW-1185">Reference proteome</keyword>
<gene>
    <name evidence="5" type="ORF">ILEXP_LOCUS40163</name>
</gene>
<dbReference type="Proteomes" id="UP001642360">
    <property type="component" value="Unassembled WGS sequence"/>
</dbReference>
<dbReference type="PANTHER" id="PTHR11885:SF6">
    <property type="entry name" value="SMALL RIBOSOMAL SUBUNIT PROTEIN US15"/>
    <property type="match status" value="1"/>
</dbReference>
<evidence type="ECO:0008006" key="7">
    <source>
        <dbReference type="Google" id="ProtNLM"/>
    </source>
</evidence>
<feature type="compositionally biased region" description="Basic and acidic residues" evidence="4">
    <location>
        <begin position="49"/>
        <end position="61"/>
    </location>
</feature>
<dbReference type="GO" id="GO:1990904">
    <property type="term" value="C:ribonucleoprotein complex"/>
    <property type="evidence" value="ECO:0007669"/>
    <property type="project" value="UniProtKB-KW"/>
</dbReference>
<evidence type="ECO:0000313" key="5">
    <source>
        <dbReference type="EMBL" id="CAK9170665.1"/>
    </source>
</evidence>
<reference evidence="5 6" key="1">
    <citation type="submission" date="2024-02" db="EMBL/GenBank/DDBJ databases">
        <authorList>
            <person name="Vignale AGUSTIN F."/>
            <person name="Sosa J E."/>
            <person name="Modenutti C."/>
        </authorList>
    </citation>
    <scope>NUCLEOTIDE SEQUENCE [LARGE SCALE GENOMIC DNA]</scope>
</reference>